<protein>
    <submittedName>
        <fullName evidence="1">Uncharacterized protein</fullName>
    </submittedName>
</protein>
<proteinExistence type="predicted"/>
<organism evidence="1 2">
    <name type="scientific">Solanum commersonii</name>
    <name type="common">Commerson's wild potato</name>
    <name type="synonym">Commerson's nightshade</name>
    <dbReference type="NCBI Taxonomy" id="4109"/>
    <lineage>
        <taxon>Eukaryota</taxon>
        <taxon>Viridiplantae</taxon>
        <taxon>Streptophyta</taxon>
        <taxon>Embryophyta</taxon>
        <taxon>Tracheophyta</taxon>
        <taxon>Spermatophyta</taxon>
        <taxon>Magnoliopsida</taxon>
        <taxon>eudicotyledons</taxon>
        <taxon>Gunneridae</taxon>
        <taxon>Pentapetalae</taxon>
        <taxon>asterids</taxon>
        <taxon>lamiids</taxon>
        <taxon>Solanales</taxon>
        <taxon>Solanaceae</taxon>
        <taxon>Solanoideae</taxon>
        <taxon>Solaneae</taxon>
        <taxon>Solanum</taxon>
    </lineage>
</organism>
<keyword evidence="2" id="KW-1185">Reference proteome</keyword>
<dbReference type="EMBL" id="JACXVP010000002">
    <property type="protein sequence ID" value="KAG5620123.1"/>
    <property type="molecule type" value="Genomic_DNA"/>
</dbReference>
<evidence type="ECO:0000313" key="2">
    <source>
        <dbReference type="Proteomes" id="UP000824120"/>
    </source>
</evidence>
<reference evidence="1 2" key="1">
    <citation type="submission" date="2020-09" db="EMBL/GenBank/DDBJ databases">
        <title>De no assembly of potato wild relative species, Solanum commersonii.</title>
        <authorList>
            <person name="Cho K."/>
        </authorList>
    </citation>
    <scope>NUCLEOTIDE SEQUENCE [LARGE SCALE GENOMIC DNA]</scope>
    <source>
        <strain evidence="1">LZ3.2</strain>
        <tissue evidence="1">Leaf</tissue>
    </source>
</reference>
<dbReference type="OrthoDB" id="1329321at2759"/>
<name>A0A9J6A762_SOLCO</name>
<accession>A0A9J6A762</accession>
<comment type="caution">
    <text evidence="1">The sequence shown here is derived from an EMBL/GenBank/DDBJ whole genome shotgun (WGS) entry which is preliminary data.</text>
</comment>
<gene>
    <name evidence="1" type="ORF">H5410_005341</name>
</gene>
<sequence length="186" mass="21847">MGENRIYFNAGFKSFDITRWQCSRSVVFEWVERSRKMMHRSTMSSKCMDWICFTLKEASHDKGKNPRKWKFTEQGTEHFFSRKHNSYGRFMSLVSLNRGGRDVLIIPEIALNAGWKEIAFKIERFIKSSKSITLNDPPRFTEVNYPYSSAVQESKWHTKTLHKADGTSRKGDITISKVDEGRRMNF</sequence>
<dbReference type="Proteomes" id="UP000824120">
    <property type="component" value="Chromosome 2"/>
</dbReference>
<evidence type="ECO:0000313" key="1">
    <source>
        <dbReference type="EMBL" id="KAG5620123.1"/>
    </source>
</evidence>
<dbReference type="AlphaFoldDB" id="A0A9J6A762"/>